<accession>A0A2T4UT83</accession>
<dbReference type="SUPFAM" id="SSF55347">
    <property type="entry name" value="Glyceraldehyde-3-phosphate dehydrogenase-like, C-terminal domain"/>
    <property type="match status" value="1"/>
</dbReference>
<evidence type="ECO:0000313" key="2">
    <source>
        <dbReference type="EMBL" id="PTL72740.1"/>
    </source>
</evidence>
<sequence>MTSSPIRFAIVGSGWRTGFFLRLARDVPESFRVTGIHSRSARRDAVAAEWGVPAFASVDELVARGDPEFVLVAVPVEVASDITADLVRRGIRVLEETPPALDVPAMRRMWDEVGGSDLVQVADQSLFMPAHSARWKAVRSGLIGTPTQVQVCSNHLYHAVSIMRGLLGDRGGPTRVSARDLRAPLLDPLTTHGWTDATEAEERTTTLATLDFGDGRSGLYDFTDNQWFTPLRHRRLTVRGSHGEIDGDSVVRMAAPRSVVESRITRRQTGIDHNLEGFHLDTIALDGEVLFQNPHQGARQSDEDIAVDALVGATGAWARGEGPAPYRLADGLQDHLLGLAIRESAQAGADVVTEREPWADALSRPSVFR</sequence>
<reference evidence="2 3" key="1">
    <citation type="submission" date="2018-03" db="EMBL/GenBank/DDBJ databases">
        <title>Bacteriophage NCPPB3778 and a type I-E CRISPR drive the evolution of the US Biological Select Agent, Rathayibacter toxicus.</title>
        <authorList>
            <person name="Davis E.W.II."/>
            <person name="Tabima J.F."/>
            <person name="Weisberg A.J."/>
            <person name="Dantas Lopes L."/>
            <person name="Wiseman M.S."/>
            <person name="Wiseman M.S."/>
            <person name="Pupko T."/>
            <person name="Belcher M.S."/>
            <person name="Sechler A.J."/>
            <person name="Tancos M.A."/>
            <person name="Schroeder B.K."/>
            <person name="Murray T.D."/>
            <person name="Luster D.G."/>
            <person name="Schneider W.L."/>
            <person name="Rogers E."/>
            <person name="Andreote F.D."/>
            <person name="Grunwald N.J."/>
            <person name="Putnam M.L."/>
            <person name="Chang J.H."/>
        </authorList>
    </citation>
    <scope>NUCLEOTIDE SEQUENCE [LARGE SCALE GENOMIC DNA]</scope>
    <source>
        <strain evidence="2 3">DSM 15933</strain>
    </source>
</reference>
<dbReference type="InterPro" id="IPR000683">
    <property type="entry name" value="Gfo/Idh/MocA-like_OxRdtase_N"/>
</dbReference>
<feature type="domain" description="Gfo/Idh/MocA-like oxidoreductase N-terminal" evidence="1">
    <location>
        <begin position="6"/>
        <end position="113"/>
    </location>
</feature>
<protein>
    <submittedName>
        <fullName evidence="2">Oxidoreductase</fullName>
    </submittedName>
</protein>
<dbReference type="Proteomes" id="UP000241085">
    <property type="component" value="Unassembled WGS sequence"/>
</dbReference>
<dbReference type="InterPro" id="IPR036291">
    <property type="entry name" value="NAD(P)-bd_dom_sf"/>
</dbReference>
<dbReference type="RefSeq" id="WP_107574393.1">
    <property type="nucleotide sequence ID" value="NZ_PZPL01000001.1"/>
</dbReference>
<proteinExistence type="predicted"/>
<organism evidence="2 3">
    <name type="scientific">Rathayibacter caricis DSM 15933</name>
    <dbReference type="NCBI Taxonomy" id="1328867"/>
    <lineage>
        <taxon>Bacteria</taxon>
        <taxon>Bacillati</taxon>
        <taxon>Actinomycetota</taxon>
        <taxon>Actinomycetes</taxon>
        <taxon>Micrococcales</taxon>
        <taxon>Microbacteriaceae</taxon>
        <taxon>Rathayibacter</taxon>
    </lineage>
</organism>
<dbReference type="PANTHER" id="PTHR43377:SF1">
    <property type="entry name" value="BILIVERDIN REDUCTASE A"/>
    <property type="match status" value="1"/>
</dbReference>
<comment type="caution">
    <text evidence="2">The sequence shown here is derived from an EMBL/GenBank/DDBJ whole genome shotgun (WGS) entry which is preliminary data.</text>
</comment>
<dbReference type="Gene3D" id="3.30.360.10">
    <property type="entry name" value="Dihydrodipicolinate Reductase, domain 2"/>
    <property type="match status" value="1"/>
</dbReference>
<keyword evidence="3" id="KW-1185">Reference proteome</keyword>
<dbReference type="GO" id="GO:0000166">
    <property type="term" value="F:nucleotide binding"/>
    <property type="evidence" value="ECO:0007669"/>
    <property type="project" value="InterPro"/>
</dbReference>
<dbReference type="SUPFAM" id="SSF51735">
    <property type="entry name" value="NAD(P)-binding Rossmann-fold domains"/>
    <property type="match status" value="1"/>
</dbReference>
<dbReference type="InterPro" id="IPR051450">
    <property type="entry name" value="Gfo/Idh/MocA_Oxidoreductases"/>
</dbReference>
<evidence type="ECO:0000313" key="3">
    <source>
        <dbReference type="Proteomes" id="UP000241085"/>
    </source>
</evidence>
<dbReference type="EMBL" id="PZPL01000001">
    <property type="protein sequence ID" value="PTL72740.1"/>
    <property type="molecule type" value="Genomic_DNA"/>
</dbReference>
<dbReference type="Pfam" id="PF01408">
    <property type="entry name" value="GFO_IDH_MocA"/>
    <property type="match status" value="1"/>
</dbReference>
<gene>
    <name evidence="2" type="ORF">C1I63_07695</name>
</gene>
<dbReference type="AlphaFoldDB" id="A0A2T4UT83"/>
<name>A0A2T4UT83_9MICO</name>
<dbReference type="PANTHER" id="PTHR43377">
    <property type="entry name" value="BILIVERDIN REDUCTASE A"/>
    <property type="match status" value="1"/>
</dbReference>
<dbReference type="Gene3D" id="3.40.50.720">
    <property type="entry name" value="NAD(P)-binding Rossmann-like Domain"/>
    <property type="match status" value="1"/>
</dbReference>
<evidence type="ECO:0000259" key="1">
    <source>
        <dbReference type="Pfam" id="PF01408"/>
    </source>
</evidence>